<feature type="region of interest" description="Disordered" evidence="1">
    <location>
        <begin position="84"/>
        <end position="107"/>
    </location>
</feature>
<protein>
    <submittedName>
        <fullName evidence="2">Uncharacterized protein</fullName>
    </submittedName>
</protein>
<feature type="compositionally biased region" description="Polar residues" evidence="1">
    <location>
        <begin position="89"/>
        <end position="100"/>
    </location>
</feature>
<accession>A0A5B6Z0U8</accession>
<feature type="region of interest" description="Disordered" evidence="1">
    <location>
        <begin position="1"/>
        <end position="33"/>
    </location>
</feature>
<reference evidence="2" key="1">
    <citation type="submission" date="2019-08" db="EMBL/GenBank/DDBJ databases">
        <title>Reference gene set and small RNA set construction with multiple tissues from Davidia involucrata Baill.</title>
        <authorList>
            <person name="Yang H."/>
            <person name="Zhou C."/>
            <person name="Li G."/>
            <person name="Wang J."/>
            <person name="Gao P."/>
            <person name="Wang M."/>
            <person name="Wang R."/>
            <person name="Zhao Y."/>
        </authorList>
    </citation>
    <scope>NUCLEOTIDE SEQUENCE</scope>
    <source>
        <tissue evidence="2">Mixed with DoveR01_LX</tissue>
    </source>
</reference>
<proteinExistence type="predicted"/>
<evidence type="ECO:0000256" key="1">
    <source>
        <dbReference type="SAM" id="MobiDB-lite"/>
    </source>
</evidence>
<evidence type="ECO:0000313" key="2">
    <source>
        <dbReference type="EMBL" id="MPA37659.1"/>
    </source>
</evidence>
<dbReference type="EMBL" id="GHES01007100">
    <property type="protein sequence ID" value="MPA37659.1"/>
    <property type="molecule type" value="Transcribed_RNA"/>
</dbReference>
<gene>
    <name evidence="2" type="ORF">Din_007100</name>
</gene>
<feature type="compositionally biased region" description="Polar residues" evidence="1">
    <location>
        <begin position="1"/>
        <end position="11"/>
    </location>
</feature>
<dbReference type="AlphaFoldDB" id="A0A5B6Z0U8"/>
<sequence length="107" mass="11648">MSDYRSTSRLNNEPDIEESSSDMTTGLPPMVNSRGKALISDLRRNSMSADDNERFKIDTTWVAGGKVKDRARGREAQLFCGATGKGKNSVATSGGYSTPTETRKAVR</sequence>
<name>A0A5B6Z0U8_DAVIN</name>
<organism evidence="2">
    <name type="scientific">Davidia involucrata</name>
    <name type="common">Dove tree</name>
    <dbReference type="NCBI Taxonomy" id="16924"/>
    <lineage>
        <taxon>Eukaryota</taxon>
        <taxon>Viridiplantae</taxon>
        <taxon>Streptophyta</taxon>
        <taxon>Embryophyta</taxon>
        <taxon>Tracheophyta</taxon>
        <taxon>Spermatophyta</taxon>
        <taxon>Magnoliopsida</taxon>
        <taxon>eudicotyledons</taxon>
        <taxon>Gunneridae</taxon>
        <taxon>Pentapetalae</taxon>
        <taxon>asterids</taxon>
        <taxon>Cornales</taxon>
        <taxon>Nyssaceae</taxon>
        <taxon>Davidia</taxon>
    </lineage>
</organism>